<dbReference type="Pfam" id="PF11794">
    <property type="entry name" value="HpaB_N"/>
    <property type="match status" value="1"/>
</dbReference>
<dbReference type="InterPro" id="IPR024674">
    <property type="entry name" value="HpaB/PvcC/4-BUDH_N"/>
</dbReference>
<dbReference type="FunFam" id="1.10.3140.10:FF:000001">
    <property type="entry name" value="4-hydroxyphenylacetate 3-monooxygenase oxygenase component"/>
    <property type="match status" value="1"/>
</dbReference>
<dbReference type="PANTHER" id="PTHR36117">
    <property type="entry name" value="4-HYDROXYPHENYLACETATE 3-MONOOXYGENASE-RELATED"/>
    <property type="match status" value="1"/>
</dbReference>
<evidence type="ECO:0000313" key="2">
    <source>
        <dbReference type="EMBL" id="SDH15265.1"/>
    </source>
</evidence>
<dbReference type="RefSeq" id="WP_281242329.1">
    <property type="nucleotide sequence ID" value="NZ_FNDK01000002.1"/>
</dbReference>
<dbReference type="InterPro" id="IPR009100">
    <property type="entry name" value="AcylCoA_DH/oxidase_NM_dom_sf"/>
</dbReference>
<dbReference type="PANTHER" id="PTHR36117:SF3">
    <property type="entry name" value="4-HYDROXYPHENYLACETATE 3-MONOOXYGENASE-RELATED"/>
    <property type="match status" value="1"/>
</dbReference>
<keyword evidence="2" id="KW-0560">Oxidoreductase</keyword>
<keyword evidence="3" id="KW-1185">Reference proteome</keyword>
<accession>A0A1G8A2Q7</accession>
<evidence type="ECO:0000259" key="1">
    <source>
        <dbReference type="Pfam" id="PF11794"/>
    </source>
</evidence>
<dbReference type="GO" id="GO:0004497">
    <property type="term" value="F:monooxygenase activity"/>
    <property type="evidence" value="ECO:0007669"/>
    <property type="project" value="UniProtKB-KW"/>
</dbReference>
<protein>
    <submittedName>
        <fullName evidence="2">4-hydroxyphenylacetate 3-monooxygenase</fullName>
    </submittedName>
</protein>
<feature type="non-terminal residue" evidence="2">
    <location>
        <position position="175"/>
    </location>
</feature>
<evidence type="ECO:0000313" key="3">
    <source>
        <dbReference type="Proteomes" id="UP000199163"/>
    </source>
</evidence>
<dbReference type="Proteomes" id="UP000199163">
    <property type="component" value="Unassembled WGS sequence"/>
</dbReference>
<gene>
    <name evidence="2" type="ORF">SAMN05192534_1021</name>
</gene>
<dbReference type="GO" id="GO:0016627">
    <property type="term" value="F:oxidoreductase activity, acting on the CH-CH group of donors"/>
    <property type="evidence" value="ECO:0007669"/>
    <property type="project" value="InterPro"/>
</dbReference>
<feature type="domain" description="HpaB/PvcC/4-BUDH N-terminal" evidence="1">
    <location>
        <begin position="12"/>
        <end position="173"/>
    </location>
</feature>
<organism evidence="2 3">
    <name type="scientific">Alteribacillus persepolensis</name>
    <dbReference type="NCBI Taxonomy" id="568899"/>
    <lineage>
        <taxon>Bacteria</taxon>
        <taxon>Bacillati</taxon>
        <taxon>Bacillota</taxon>
        <taxon>Bacilli</taxon>
        <taxon>Bacillales</taxon>
        <taxon>Bacillaceae</taxon>
        <taxon>Alteribacillus</taxon>
    </lineage>
</organism>
<dbReference type="AlphaFoldDB" id="A0A1G8A2Q7"/>
<dbReference type="SUPFAM" id="SSF56645">
    <property type="entry name" value="Acyl-CoA dehydrogenase NM domain-like"/>
    <property type="match status" value="1"/>
</dbReference>
<dbReference type="EMBL" id="FNDK01000002">
    <property type="protein sequence ID" value="SDH15265.1"/>
    <property type="molecule type" value="Genomic_DNA"/>
</dbReference>
<reference evidence="2 3" key="1">
    <citation type="submission" date="2016-10" db="EMBL/GenBank/DDBJ databases">
        <authorList>
            <person name="de Groot N.N."/>
        </authorList>
    </citation>
    <scope>NUCLEOTIDE SEQUENCE [LARGE SCALE GENOMIC DNA]</scope>
    <source>
        <strain evidence="2 3">DSM 21632</strain>
    </source>
</reference>
<dbReference type="STRING" id="568899.SAMN05192534_1021"/>
<proteinExistence type="predicted"/>
<keyword evidence="2" id="KW-0503">Monooxygenase</keyword>
<name>A0A1G8A2Q7_9BACI</name>
<dbReference type="InterPro" id="IPR004925">
    <property type="entry name" value="HpaB/PvcC/4-BUDH"/>
</dbReference>
<sequence length="175" mass="20238">MLQQQKTKRPLTGEEYLESLKDNREVWINGERVNDVTTHPAFRNAARSIARQYDALHDEKTKDILTKPTDTGNGGYTQKFFQYAESAQDLLESRDAIAEWAKITYGQMGRSPDYKASFLATLGADPDYYAPYSDNARYWYKEAQEKNWFFNHAIINPPVDRNKPMEAVNDVFVRA</sequence>
<dbReference type="Gene3D" id="1.10.3140.10">
    <property type="entry name" value="4-hydroxybutyryl-coa dehydratase, domain 1"/>
    <property type="match status" value="1"/>
</dbReference>